<proteinExistence type="predicted"/>
<dbReference type="EMBL" id="CP087164">
    <property type="protein sequence ID" value="UGS37596.1"/>
    <property type="molecule type" value="Genomic_DNA"/>
</dbReference>
<keyword evidence="2" id="KW-1185">Reference proteome</keyword>
<organism evidence="1 2">
    <name type="scientific">Capillimicrobium parvum</name>
    <dbReference type="NCBI Taxonomy" id="2884022"/>
    <lineage>
        <taxon>Bacteria</taxon>
        <taxon>Bacillati</taxon>
        <taxon>Actinomycetota</taxon>
        <taxon>Thermoleophilia</taxon>
        <taxon>Solirubrobacterales</taxon>
        <taxon>Capillimicrobiaceae</taxon>
        <taxon>Capillimicrobium</taxon>
    </lineage>
</organism>
<reference evidence="1" key="1">
    <citation type="journal article" date="2022" name="Int. J. Syst. Evol. Microbiol.">
        <title>Pseudomonas aegrilactucae sp. nov. and Pseudomonas morbosilactucae sp. nov., pathogens causing bacterial rot of lettuce in Japan.</title>
        <authorList>
            <person name="Sawada H."/>
            <person name="Fujikawa T."/>
            <person name="Satou M."/>
        </authorList>
    </citation>
    <scope>NUCLEOTIDE SEQUENCE</scope>
    <source>
        <strain evidence="1">0166_1</strain>
    </source>
</reference>
<dbReference type="RefSeq" id="WP_259311645.1">
    <property type="nucleotide sequence ID" value="NZ_CP087164.1"/>
</dbReference>
<evidence type="ECO:0000313" key="2">
    <source>
        <dbReference type="Proteomes" id="UP001162834"/>
    </source>
</evidence>
<dbReference type="AlphaFoldDB" id="A0A9E6Y1A9"/>
<gene>
    <name evidence="1" type="ORF">DSM104329_04013</name>
</gene>
<evidence type="ECO:0000313" key="1">
    <source>
        <dbReference type="EMBL" id="UGS37596.1"/>
    </source>
</evidence>
<name>A0A9E6Y1A9_9ACTN</name>
<dbReference type="KEGG" id="sbae:DSM104329_04013"/>
<evidence type="ECO:0008006" key="3">
    <source>
        <dbReference type="Google" id="ProtNLM"/>
    </source>
</evidence>
<dbReference type="Proteomes" id="UP001162834">
    <property type="component" value="Chromosome"/>
</dbReference>
<protein>
    <recommendedName>
        <fullName evidence="3">Helicase/UvrB N-terminal domain-containing protein</fullName>
    </recommendedName>
</protein>
<sequence>MTAALLDFQERAAAQVAERYARHAAGRDAKEGAIPLPFMQAFAAVTQSGKTVVLAEAVARVQAAMAVKPVVLWLSRGRVAAQKSWGGLQAGRRHRALLDDVSVRLLADLDAADLTDARSTVLYFATVDTFGRVGTEQTLFSVSTSDFSALDDALLDVLRRRRGAGGVRRPLLLVYDEAHPLGHVQTERLLSLEPDLILLASTTMELPAGIARVAARLRAAGWRDSDLTTIPRLARPGA</sequence>
<accession>A0A9E6Y1A9</accession>